<keyword evidence="1" id="KW-0472">Membrane</keyword>
<keyword evidence="1" id="KW-0812">Transmembrane</keyword>
<evidence type="ECO:0000256" key="1">
    <source>
        <dbReference type="SAM" id="Phobius"/>
    </source>
</evidence>
<name>A0A6N8I4R6_9FIRM</name>
<keyword evidence="1" id="KW-1133">Transmembrane helix</keyword>
<keyword evidence="3" id="KW-1185">Reference proteome</keyword>
<feature type="transmembrane region" description="Helical" evidence="1">
    <location>
        <begin position="135"/>
        <end position="159"/>
    </location>
</feature>
<feature type="transmembrane region" description="Helical" evidence="1">
    <location>
        <begin position="76"/>
        <end position="100"/>
    </location>
</feature>
<proteinExistence type="predicted"/>
<dbReference type="EMBL" id="VWXL01000108">
    <property type="protein sequence ID" value="MVB12955.1"/>
    <property type="molecule type" value="Genomic_DNA"/>
</dbReference>
<accession>A0A6N8I4R6</accession>
<protein>
    <submittedName>
        <fullName evidence="2">Stage II sporulation protein M</fullName>
    </submittedName>
</protein>
<feature type="transmembrane region" description="Helical" evidence="1">
    <location>
        <begin position="107"/>
        <end position="129"/>
    </location>
</feature>
<gene>
    <name evidence="2" type="ORF">CAFE_37070</name>
</gene>
<feature type="transmembrane region" description="Helical" evidence="1">
    <location>
        <begin position="184"/>
        <end position="214"/>
    </location>
</feature>
<evidence type="ECO:0000313" key="2">
    <source>
        <dbReference type="EMBL" id="MVB12955.1"/>
    </source>
</evidence>
<comment type="caution">
    <text evidence="2">The sequence shown here is derived from an EMBL/GenBank/DDBJ whole genome shotgun (WGS) entry which is preliminary data.</text>
</comment>
<sequence length="216" mass="23228">MSMSRVIVVARGIRKNSTFCGREMLKAARLNWELVLLALVFLVGMAVGAVYARNADTQALERMDFLFAGNFKARLTASFLSIFTASFASAFLFVFACFLCGLSMWGVLLIPFIPFFRGFGLGLTSGYLYAAYGGLGILFNLVVILPGALVCCISVLLAAREGIGFSRLLASCGSKTINQAKLKIYVLQFGAILGVAFLSALIDLLLSACFGGLFSF</sequence>
<dbReference type="Proteomes" id="UP000469440">
    <property type="component" value="Unassembled WGS sequence"/>
</dbReference>
<dbReference type="AlphaFoldDB" id="A0A6N8I4R6"/>
<reference evidence="2 3" key="1">
    <citation type="submission" date="2019-09" db="EMBL/GenBank/DDBJ databases">
        <title>Genome sequence of Clostridium sp. EA1.</title>
        <authorList>
            <person name="Poehlein A."/>
            <person name="Bengelsdorf F.R."/>
            <person name="Daniel R."/>
        </authorList>
    </citation>
    <scope>NUCLEOTIDE SEQUENCE [LARGE SCALE GENOMIC DNA]</scope>
    <source>
        <strain evidence="2 3">EA1</strain>
    </source>
</reference>
<organism evidence="2 3">
    <name type="scientific">Caproicibacter fermentans</name>
    <dbReference type="NCBI Taxonomy" id="2576756"/>
    <lineage>
        <taxon>Bacteria</taxon>
        <taxon>Bacillati</taxon>
        <taxon>Bacillota</taxon>
        <taxon>Clostridia</taxon>
        <taxon>Eubacteriales</taxon>
        <taxon>Acutalibacteraceae</taxon>
        <taxon>Caproicibacter</taxon>
    </lineage>
</organism>
<evidence type="ECO:0000313" key="3">
    <source>
        <dbReference type="Proteomes" id="UP000469440"/>
    </source>
</evidence>